<protein>
    <submittedName>
        <fullName evidence="1">Uncharacterized protein</fullName>
    </submittedName>
</protein>
<organism evidence="1 2">
    <name type="scientific">Helianthus annuus</name>
    <name type="common">Common sunflower</name>
    <dbReference type="NCBI Taxonomy" id="4232"/>
    <lineage>
        <taxon>Eukaryota</taxon>
        <taxon>Viridiplantae</taxon>
        <taxon>Streptophyta</taxon>
        <taxon>Embryophyta</taxon>
        <taxon>Tracheophyta</taxon>
        <taxon>Spermatophyta</taxon>
        <taxon>Magnoliopsida</taxon>
        <taxon>eudicotyledons</taxon>
        <taxon>Gunneridae</taxon>
        <taxon>Pentapetalae</taxon>
        <taxon>asterids</taxon>
        <taxon>campanulids</taxon>
        <taxon>Asterales</taxon>
        <taxon>Asteraceae</taxon>
        <taxon>Asteroideae</taxon>
        <taxon>Heliantheae alliance</taxon>
        <taxon>Heliantheae</taxon>
        <taxon>Helianthus</taxon>
    </lineage>
</organism>
<dbReference type="Gramene" id="mRNA:HanXRQr2_Chr03g0119721">
    <property type="protein sequence ID" value="mRNA:HanXRQr2_Chr03g0119721"/>
    <property type="gene ID" value="HanXRQr2_Chr03g0119721"/>
</dbReference>
<gene>
    <name evidence="1" type="ORF">HanXRQr2_Chr03g0119721</name>
</gene>
<comment type="caution">
    <text evidence="1">The sequence shown here is derived from an EMBL/GenBank/DDBJ whole genome shotgun (WGS) entry which is preliminary data.</text>
</comment>
<dbReference type="EMBL" id="MNCJ02000318">
    <property type="protein sequence ID" value="KAF5815138.1"/>
    <property type="molecule type" value="Genomic_DNA"/>
</dbReference>
<evidence type="ECO:0000313" key="2">
    <source>
        <dbReference type="Proteomes" id="UP000215914"/>
    </source>
</evidence>
<reference evidence="1" key="2">
    <citation type="submission" date="2020-06" db="EMBL/GenBank/DDBJ databases">
        <title>Helianthus annuus Genome sequencing and assembly Release 2.</title>
        <authorList>
            <person name="Gouzy J."/>
            <person name="Langlade N."/>
            <person name="Munos S."/>
        </authorList>
    </citation>
    <scope>NUCLEOTIDE SEQUENCE</scope>
    <source>
        <tissue evidence="1">Leaves</tissue>
    </source>
</reference>
<keyword evidence="2" id="KW-1185">Reference proteome</keyword>
<proteinExistence type="predicted"/>
<sequence length="46" mass="5306">MEYNDTLLISYLAMFTDCSSTMNDLVDKINVAYDRHSRRGGRTAFI</sequence>
<dbReference type="Proteomes" id="UP000215914">
    <property type="component" value="Unassembled WGS sequence"/>
</dbReference>
<evidence type="ECO:0000313" key="1">
    <source>
        <dbReference type="EMBL" id="KAF5815138.1"/>
    </source>
</evidence>
<accession>A0A9K3NXK3</accession>
<reference evidence="1" key="1">
    <citation type="journal article" date="2017" name="Nature">
        <title>The sunflower genome provides insights into oil metabolism, flowering and Asterid evolution.</title>
        <authorList>
            <person name="Badouin H."/>
            <person name="Gouzy J."/>
            <person name="Grassa C.J."/>
            <person name="Murat F."/>
            <person name="Staton S.E."/>
            <person name="Cottret L."/>
            <person name="Lelandais-Briere C."/>
            <person name="Owens G.L."/>
            <person name="Carrere S."/>
            <person name="Mayjonade B."/>
            <person name="Legrand L."/>
            <person name="Gill N."/>
            <person name="Kane N.C."/>
            <person name="Bowers J.E."/>
            <person name="Hubner S."/>
            <person name="Bellec A."/>
            <person name="Berard A."/>
            <person name="Berges H."/>
            <person name="Blanchet N."/>
            <person name="Boniface M.C."/>
            <person name="Brunel D."/>
            <person name="Catrice O."/>
            <person name="Chaidir N."/>
            <person name="Claudel C."/>
            <person name="Donnadieu C."/>
            <person name="Faraut T."/>
            <person name="Fievet G."/>
            <person name="Helmstetter N."/>
            <person name="King M."/>
            <person name="Knapp S.J."/>
            <person name="Lai Z."/>
            <person name="Le Paslier M.C."/>
            <person name="Lippi Y."/>
            <person name="Lorenzon L."/>
            <person name="Mandel J.R."/>
            <person name="Marage G."/>
            <person name="Marchand G."/>
            <person name="Marquand E."/>
            <person name="Bret-Mestries E."/>
            <person name="Morien E."/>
            <person name="Nambeesan S."/>
            <person name="Nguyen T."/>
            <person name="Pegot-Espagnet P."/>
            <person name="Pouilly N."/>
            <person name="Raftis F."/>
            <person name="Sallet E."/>
            <person name="Schiex T."/>
            <person name="Thomas J."/>
            <person name="Vandecasteele C."/>
            <person name="Vares D."/>
            <person name="Vear F."/>
            <person name="Vautrin S."/>
            <person name="Crespi M."/>
            <person name="Mangin B."/>
            <person name="Burke J.M."/>
            <person name="Salse J."/>
            <person name="Munos S."/>
            <person name="Vincourt P."/>
            <person name="Rieseberg L.H."/>
            <person name="Langlade N.B."/>
        </authorList>
    </citation>
    <scope>NUCLEOTIDE SEQUENCE</scope>
    <source>
        <tissue evidence="1">Leaves</tissue>
    </source>
</reference>
<dbReference type="AlphaFoldDB" id="A0A9K3NXK3"/>
<name>A0A9K3NXK3_HELAN</name>